<dbReference type="EMBL" id="MCGR01000031">
    <property type="protein sequence ID" value="ORY77615.1"/>
    <property type="molecule type" value="Genomic_DNA"/>
</dbReference>
<protein>
    <submittedName>
        <fullName evidence="7">Phosphomethylpyrimidine kinase-domain-containing protein</fullName>
    </submittedName>
</protein>
<dbReference type="CDD" id="cd19367">
    <property type="entry name" value="TenA_C_ScTHI20-like"/>
    <property type="match status" value="1"/>
</dbReference>
<dbReference type="NCBIfam" id="TIGR00097">
    <property type="entry name" value="HMP-P_kinase"/>
    <property type="match status" value="1"/>
</dbReference>
<dbReference type="AlphaFoldDB" id="A0A1Y2F3U0"/>
<evidence type="ECO:0000256" key="4">
    <source>
        <dbReference type="ARBA" id="ARBA00022840"/>
    </source>
</evidence>
<dbReference type="InParanoid" id="A0A1Y2F3U0"/>
<evidence type="ECO:0000256" key="2">
    <source>
        <dbReference type="ARBA" id="ARBA00022741"/>
    </source>
</evidence>
<dbReference type="InterPro" id="IPR016084">
    <property type="entry name" value="Haem_Oase-like_multi-hlx"/>
</dbReference>
<dbReference type="FunCoup" id="A0A1Y2F3U0">
    <property type="interactions" value="245"/>
</dbReference>
<dbReference type="OrthoDB" id="10028886at2759"/>
<evidence type="ECO:0000259" key="6">
    <source>
        <dbReference type="Pfam" id="PF08543"/>
    </source>
</evidence>
<keyword evidence="3 7" id="KW-0418">Kinase</keyword>
<dbReference type="PANTHER" id="PTHR20858:SF17">
    <property type="entry name" value="HYDROXYMETHYLPYRIMIDINE_PHOSPHOMETHYLPYRIMIDINE KINASE THI20-RELATED"/>
    <property type="match status" value="1"/>
</dbReference>
<comment type="caution">
    <text evidence="7">The sequence shown here is derived from an EMBL/GenBank/DDBJ whole genome shotgun (WGS) entry which is preliminary data.</text>
</comment>
<dbReference type="Gene3D" id="3.40.1190.20">
    <property type="match status" value="1"/>
</dbReference>
<dbReference type="InterPro" id="IPR013749">
    <property type="entry name" value="PM/HMP-P_kinase-1"/>
</dbReference>
<reference evidence="7 8" key="1">
    <citation type="submission" date="2016-07" db="EMBL/GenBank/DDBJ databases">
        <title>Pervasive Adenine N6-methylation of Active Genes in Fungi.</title>
        <authorList>
            <consortium name="DOE Joint Genome Institute"/>
            <person name="Mondo S.J."/>
            <person name="Dannebaum R.O."/>
            <person name="Kuo R.C."/>
            <person name="Labutti K."/>
            <person name="Haridas S."/>
            <person name="Kuo A."/>
            <person name="Salamov A."/>
            <person name="Ahrendt S.R."/>
            <person name="Lipzen A."/>
            <person name="Sullivan W."/>
            <person name="Andreopoulos W.B."/>
            <person name="Clum A."/>
            <person name="Lindquist E."/>
            <person name="Daum C."/>
            <person name="Ramamoorthy G.K."/>
            <person name="Gryganskyi A."/>
            <person name="Culley D."/>
            <person name="Magnuson J.K."/>
            <person name="James T.Y."/>
            <person name="O'Malley M.A."/>
            <person name="Stajich J.E."/>
            <person name="Spatafora J.W."/>
            <person name="Visel A."/>
            <person name="Grigoriev I.V."/>
        </authorList>
    </citation>
    <scope>NUCLEOTIDE SEQUENCE [LARGE SCALE GENOMIC DNA]</scope>
    <source>
        <strain evidence="7 8">62-1032</strain>
    </source>
</reference>
<keyword evidence="1" id="KW-0808">Transferase</keyword>
<dbReference type="STRING" id="106004.A0A1Y2F3U0"/>
<dbReference type="InterPro" id="IPR004305">
    <property type="entry name" value="Thiaminase-2/PQQC"/>
</dbReference>
<dbReference type="GO" id="GO:0008902">
    <property type="term" value="F:hydroxymethylpyrimidine kinase activity"/>
    <property type="evidence" value="ECO:0007669"/>
    <property type="project" value="TreeGrafter"/>
</dbReference>
<evidence type="ECO:0000313" key="8">
    <source>
        <dbReference type="Proteomes" id="UP000193467"/>
    </source>
</evidence>
<keyword evidence="4" id="KW-0067">ATP-binding</keyword>
<dbReference type="Pfam" id="PF08543">
    <property type="entry name" value="Phos_pyr_kin"/>
    <property type="match status" value="1"/>
</dbReference>
<dbReference type="CDD" id="cd01169">
    <property type="entry name" value="HMPP_kinase"/>
    <property type="match status" value="1"/>
</dbReference>
<evidence type="ECO:0000259" key="5">
    <source>
        <dbReference type="Pfam" id="PF03070"/>
    </source>
</evidence>
<dbReference type="InterPro" id="IPR004399">
    <property type="entry name" value="HMP/HMP-P_kinase_dom"/>
</dbReference>
<gene>
    <name evidence="7" type="ORF">BCR35DRAFT_305376</name>
</gene>
<dbReference type="GO" id="GO:0005524">
    <property type="term" value="F:ATP binding"/>
    <property type="evidence" value="ECO:0007669"/>
    <property type="project" value="UniProtKB-KW"/>
</dbReference>
<dbReference type="GO" id="GO:0008972">
    <property type="term" value="F:phosphomethylpyrimidine kinase activity"/>
    <property type="evidence" value="ECO:0007669"/>
    <property type="project" value="InterPro"/>
</dbReference>
<proteinExistence type="predicted"/>
<evidence type="ECO:0000313" key="7">
    <source>
        <dbReference type="EMBL" id="ORY77615.1"/>
    </source>
</evidence>
<dbReference type="FunFam" id="3.40.1190.20:FF:000003">
    <property type="entry name" value="Phosphomethylpyrimidine kinase ThiD"/>
    <property type="match status" value="1"/>
</dbReference>
<name>A0A1Y2F3U0_9BASI</name>
<dbReference type="GO" id="GO:0009228">
    <property type="term" value="P:thiamine biosynthetic process"/>
    <property type="evidence" value="ECO:0007669"/>
    <property type="project" value="InterPro"/>
</dbReference>
<evidence type="ECO:0000256" key="3">
    <source>
        <dbReference type="ARBA" id="ARBA00022777"/>
    </source>
</evidence>
<dbReference type="Proteomes" id="UP000193467">
    <property type="component" value="Unassembled WGS sequence"/>
</dbReference>
<keyword evidence="2" id="KW-0547">Nucleotide-binding</keyword>
<dbReference type="SUPFAM" id="SSF48613">
    <property type="entry name" value="Heme oxygenase-like"/>
    <property type="match status" value="1"/>
</dbReference>
<dbReference type="GO" id="GO:0005829">
    <property type="term" value="C:cytosol"/>
    <property type="evidence" value="ECO:0007669"/>
    <property type="project" value="TreeGrafter"/>
</dbReference>
<dbReference type="Pfam" id="PF03070">
    <property type="entry name" value="TENA_THI-4"/>
    <property type="match status" value="1"/>
</dbReference>
<keyword evidence="8" id="KW-1185">Reference proteome</keyword>
<dbReference type="Gene3D" id="1.20.910.10">
    <property type="entry name" value="Heme oxygenase-like"/>
    <property type="match status" value="1"/>
</dbReference>
<dbReference type="SUPFAM" id="SSF53613">
    <property type="entry name" value="Ribokinase-like"/>
    <property type="match status" value="1"/>
</dbReference>
<dbReference type="InterPro" id="IPR029056">
    <property type="entry name" value="Ribokinase-like"/>
</dbReference>
<organism evidence="7 8">
    <name type="scientific">Leucosporidium creatinivorum</name>
    <dbReference type="NCBI Taxonomy" id="106004"/>
    <lineage>
        <taxon>Eukaryota</taxon>
        <taxon>Fungi</taxon>
        <taxon>Dikarya</taxon>
        <taxon>Basidiomycota</taxon>
        <taxon>Pucciniomycotina</taxon>
        <taxon>Microbotryomycetes</taxon>
        <taxon>Leucosporidiales</taxon>
        <taxon>Leucosporidium</taxon>
    </lineage>
</organism>
<evidence type="ECO:0000256" key="1">
    <source>
        <dbReference type="ARBA" id="ARBA00022679"/>
    </source>
</evidence>
<feature type="domain" description="Pyridoxamine kinase/Phosphomethylpyrimidine kinase" evidence="6">
    <location>
        <begin position="19"/>
        <end position="278"/>
    </location>
</feature>
<feature type="domain" description="Thiaminase-2/PQQC" evidence="5">
    <location>
        <begin position="308"/>
        <end position="517"/>
    </location>
</feature>
<accession>A0A1Y2F3U0</accession>
<sequence length="525" mass="56636">MASRDPGTPPRLLTIAGSDSGGGAGIQADLKTFSAFETYGMSVITAITAQNTLGVKGVEGITPAMVSQQLEAVVSDIGVDAIKTGMLYSSATIAAIISSLSSLYPTASSRPPIVVDPVCVSTSGHSLFPIEALDSLRNDFFPYATVITPNVPEGELLAGLEAGSIKTVEDMLGCAKLLGKMGARWVYLKGGHLPLGEGAGKHVVDVLWDSVEEKEIVSERPFLEQKNTHGTGCTLSSAIAAELANGKSVPEAVRSGADYVARAIATAYPLGSGSGPVHHFHLMGPRSLPLPTKLHPTPFTDYLRNYDRPLWESYVNHPFPNGLASGKMPLPSFLHFIEQDYHFLKQYGRTNALAAYKTENMEEMAASIVIVDAVVKETEMHVAYCEKYGISRAQLMAVEESVANLAYNRYVLDISQKGDLLDNRVVTAPCLLGYGEAGLRLVNASEGVDRNEETNPYWGWIKEYGGDWYQGAVKTGIDLLEKTVAESPISPARLEECCKIFQQATKLEVNFWDAAIEAEQTRGKQ</sequence>
<dbReference type="PANTHER" id="PTHR20858">
    <property type="entry name" value="PHOSPHOMETHYLPYRIMIDINE KINASE"/>
    <property type="match status" value="1"/>
</dbReference>